<feature type="transmembrane region" description="Helical" evidence="10">
    <location>
        <begin position="224"/>
        <end position="248"/>
    </location>
</feature>
<dbReference type="Pfam" id="PF00001">
    <property type="entry name" value="7tm_1"/>
    <property type="match status" value="1"/>
</dbReference>
<comment type="subcellular location">
    <subcellularLocation>
        <location evidence="1">Cell membrane</location>
        <topology evidence="1">Multi-pass membrane protein</topology>
    </subcellularLocation>
</comment>
<comment type="caution">
    <text evidence="12">The sequence shown here is derived from an EMBL/GenBank/DDBJ whole genome shotgun (WGS) entry which is preliminary data.</text>
</comment>
<evidence type="ECO:0000313" key="13">
    <source>
        <dbReference type="Proteomes" id="UP001642483"/>
    </source>
</evidence>
<dbReference type="CDD" id="cd00637">
    <property type="entry name" value="7tm_classA_rhodopsin-like"/>
    <property type="match status" value="1"/>
</dbReference>
<keyword evidence="6 10" id="KW-0472">Membrane</keyword>
<keyword evidence="5" id="KW-0297">G-protein coupled receptor</keyword>
<reference evidence="12 13" key="1">
    <citation type="submission" date="2024-02" db="EMBL/GenBank/DDBJ databases">
        <authorList>
            <person name="Daric V."/>
            <person name="Darras S."/>
        </authorList>
    </citation>
    <scope>NUCLEOTIDE SEQUENCE [LARGE SCALE GENOMIC DNA]</scope>
</reference>
<evidence type="ECO:0000256" key="4">
    <source>
        <dbReference type="ARBA" id="ARBA00022989"/>
    </source>
</evidence>
<sequence>MARNYTWQHLLAAQSIWNNIVYASFFHPSSLNTAYQIYYTVIGCITFTSWAVSCMTLMLASADRFLAIAYPKFYLKKRGCGNTLFTIAAIICCWGVGTVIGCIPLIRDDTEFEGWTIILFVSGAEGLIIVAVLIAIPLVGMWLFNILTFVSAKRQLSTTQQINVHLELNSVGDAGDTVLQTMIDDNEEPNGEVKGSSASNDVSHTDGESPDGSLKTVHEQQRRLAVTLAIVVGTFTLAFLPVCIALSVSGGTYYEEHNNLIIWLSVLCISNSFWNCIIYSVRQKEFRKDAAAIYLSREAPSRRNLRKDKHFGERFE</sequence>
<dbReference type="PRINTS" id="PR00237">
    <property type="entry name" value="GPCRRHODOPSN"/>
</dbReference>
<keyword evidence="3 10" id="KW-0812">Transmembrane</keyword>
<dbReference type="InterPro" id="IPR000276">
    <property type="entry name" value="GPCR_Rhodpsn"/>
</dbReference>
<feature type="transmembrane region" description="Helical" evidence="10">
    <location>
        <begin position="83"/>
        <end position="106"/>
    </location>
</feature>
<evidence type="ECO:0000256" key="5">
    <source>
        <dbReference type="ARBA" id="ARBA00023040"/>
    </source>
</evidence>
<dbReference type="InterPro" id="IPR050569">
    <property type="entry name" value="TAAR"/>
</dbReference>
<dbReference type="SUPFAM" id="SSF81321">
    <property type="entry name" value="Family A G protein-coupled receptor-like"/>
    <property type="match status" value="1"/>
</dbReference>
<dbReference type="EMBL" id="CAWYQH010000163">
    <property type="protein sequence ID" value="CAK8696848.1"/>
    <property type="molecule type" value="Genomic_DNA"/>
</dbReference>
<dbReference type="PANTHER" id="PTHR24249">
    <property type="entry name" value="HISTAMINE RECEPTOR-RELATED G-PROTEIN COUPLED RECEPTOR"/>
    <property type="match status" value="1"/>
</dbReference>
<evidence type="ECO:0000256" key="3">
    <source>
        <dbReference type="ARBA" id="ARBA00022692"/>
    </source>
</evidence>
<evidence type="ECO:0000259" key="11">
    <source>
        <dbReference type="PROSITE" id="PS50262"/>
    </source>
</evidence>
<feature type="region of interest" description="Disordered" evidence="9">
    <location>
        <begin position="186"/>
        <end position="214"/>
    </location>
</feature>
<evidence type="ECO:0000256" key="10">
    <source>
        <dbReference type="SAM" id="Phobius"/>
    </source>
</evidence>
<evidence type="ECO:0000256" key="2">
    <source>
        <dbReference type="ARBA" id="ARBA00022475"/>
    </source>
</evidence>
<organism evidence="12 13">
    <name type="scientific">Clavelina lepadiformis</name>
    <name type="common">Light-bulb sea squirt</name>
    <name type="synonym">Ascidia lepadiformis</name>
    <dbReference type="NCBI Taxonomy" id="159417"/>
    <lineage>
        <taxon>Eukaryota</taxon>
        <taxon>Metazoa</taxon>
        <taxon>Chordata</taxon>
        <taxon>Tunicata</taxon>
        <taxon>Ascidiacea</taxon>
        <taxon>Aplousobranchia</taxon>
        <taxon>Clavelinidae</taxon>
        <taxon>Clavelina</taxon>
    </lineage>
</organism>
<accession>A0ABP0GYL2</accession>
<evidence type="ECO:0000256" key="8">
    <source>
        <dbReference type="ARBA" id="ARBA00023224"/>
    </source>
</evidence>
<feature type="transmembrane region" description="Helical" evidence="10">
    <location>
        <begin position="37"/>
        <end position="62"/>
    </location>
</feature>
<keyword evidence="13" id="KW-1185">Reference proteome</keyword>
<dbReference type="PROSITE" id="PS50262">
    <property type="entry name" value="G_PROTEIN_RECEP_F1_2"/>
    <property type="match status" value="1"/>
</dbReference>
<evidence type="ECO:0000256" key="1">
    <source>
        <dbReference type="ARBA" id="ARBA00004651"/>
    </source>
</evidence>
<evidence type="ECO:0000256" key="9">
    <source>
        <dbReference type="SAM" id="MobiDB-lite"/>
    </source>
</evidence>
<name>A0ABP0GYL2_CLALP</name>
<dbReference type="Proteomes" id="UP001642483">
    <property type="component" value="Unassembled WGS sequence"/>
</dbReference>
<keyword evidence="2" id="KW-1003">Cell membrane</keyword>
<keyword evidence="7" id="KW-0675">Receptor</keyword>
<feature type="domain" description="G-protein coupled receptors family 1 profile" evidence="11">
    <location>
        <begin position="52"/>
        <end position="279"/>
    </location>
</feature>
<proteinExistence type="predicted"/>
<feature type="transmembrane region" description="Helical" evidence="10">
    <location>
        <begin position="260"/>
        <end position="281"/>
    </location>
</feature>
<keyword evidence="8" id="KW-0807">Transducer</keyword>
<gene>
    <name evidence="12" type="ORF">CVLEPA_LOCUS30161</name>
</gene>
<dbReference type="PANTHER" id="PTHR24249:SF411">
    <property type="entry name" value="G-PROTEIN COUPLED RECEPTORS FAMILY 1 PROFILE DOMAIN-CONTAINING PROTEIN"/>
    <property type="match status" value="1"/>
</dbReference>
<protein>
    <recommendedName>
        <fullName evidence="11">G-protein coupled receptors family 1 profile domain-containing protein</fullName>
    </recommendedName>
</protein>
<keyword evidence="4 10" id="KW-1133">Transmembrane helix</keyword>
<dbReference type="InterPro" id="IPR017452">
    <property type="entry name" value="GPCR_Rhodpsn_7TM"/>
</dbReference>
<feature type="transmembrane region" description="Helical" evidence="10">
    <location>
        <begin position="126"/>
        <end position="150"/>
    </location>
</feature>
<dbReference type="Gene3D" id="1.20.1070.10">
    <property type="entry name" value="Rhodopsin 7-helix transmembrane proteins"/>
    <property type="match status" value="1"/>
</dbReference>
<evidence type="ECO:0000256" key="6">
    <source>
        <dbReference type="ARBA" id="ARBA00023136"/>
    </source>
</evidence>
<evidence type="ECO:0000256" key="7">
    <source>
        <dbReference type="ARBA" id="ARBA00023170"/>
    </source>
</evidence>
<evidence type="ECO:0000313" key="12">
    <source>
        <dbReference type="EMBL" id="CAK8696848.1"/>
    </source>
</evidence>